<evidence type="ECO:0000256" key="5">
    <source>
        <dbReference type="ARBA" id="ARBA00023242"/>
    </source>
</evidence>
<dbReference type="InterPro" id="IPR042065">
    <property type="entry name" value="E3_ELL-like"/>
</dbReference>
<dbReference type="OrthoDB" id="6284217at2759"/>
<dbReference type="GO" id="GO:0008023">
    <property type="term" value="C:transcription elongation factor complex"/>
    <property type="evidence" value="ECO:0007669"/>
    <property type="project" value="InterPro"/>
</dbReference>
<dbReference type="GO" id="GO:0000987">
    <property type="term" value="F:cis-regulatory region sequence-specific DNA binding"/>
    <property type="evidence" value="ECO:0007669"/>
    <property type="project" value="TreeGrafter"/>
</dbReference>
<feature type="domain" description="OCEL" evidence="9">
    <location>
        <begin position="451"/>
        <end position="560"/>
    </location>
</feature>
<protein>
    <submittedName>
        <fullName evidence="10">ELL</fullName>
    </submittedName>
</protein>
<dbReference type="Proteomes" id="UP000683360">
    <property type="component" value="Unassembled WGS sequence"/>
</dbReference>
<dbReference type="InterPro" id="IPR019464">
    <property type="entry name" value="ELL_N"/>
</dbReference>
<dbReference type="PANTHER" id="PTHR23288:SF17">
    <property type="entry name" value="RNA POLYMERASE II ELONGATION FACTOR ELL"/>
    <property type="match status" value="1"/>
</dbReference>
<sequence>MAALVEGQKYGLSSNFSPHDQKTVVQVRLTDSALKAIEEYLKLKNASNSKPSIQFQGSQGVITIPKKSSDDSRTFQFSLASLSEPGYDCVQQSAPSNGNHMVLEGSMTNKMTVKGTSDVFQQTREQMKSAQEEYCKVRTQEIKHSGPNISKRVKHIIKNPKRELDPSHPKPSPTISAINQNKPKPTVVSPMPVAAPVHAPVPQRQPPTNLAAPVPVPTRQPPANLSAPVPVPARQPPTNLVTSTTTSALHRNNAVPSSNVNKGFIPSSTKPASTVNPAVMQKPFRERLLHLLAVRPFKKPELLVRLKRDGMKEKDKDSFGQHVTSVASLNPRDNKYYLLKHLYADVSLDWPFYSDSDKDLVKSKLQSLSPSASPASHPSPDSPTSSIPQKRPIEPSTVELPPSKKQKRISHYDKTIKSKQEVTSSVNGHDRKHTKENIDDSSNVDSTTSDLDFVNKYNNIMSMDQRNKYKQEFNLEYEEYRNLHKNVEKVTQKFADLEVKMRQTQQGTEEFEKLKELIRTEYKVQKEDIKYIEQKKRFEYLHKKLGFIKELILDYDRSQAIVDS</sequence>
<feature type="compositionally biased region" description="Low complexity" evidence="8">
    <location>
        <begin position="367"/>
        <end position="388"/>
    </location>
</feature>
<feature type="region of interest" description="Disordered" evidence="8">
    <location>
        <begin position="252"/>
        <end position="274"/>
    </location>
</feature>
<dbReference type="InterPro" id="IPR031176">
    <property type="entry name" value="ELL/occludin"/>
</dbReference>
<keyword evidence="4" id="KW-0804">Transcription</keyword>
<evidence type="ECO:0000256" key="8">
    <source>
        <dbReference type="SAM" id="MobiDB-lite"/>
    </source>
</evidence>
<feature type="compositionally biased region" description="Basic and acidic residues" evidence="8">
    <location>
        <begin position="410"/>
        <end position="420"/>
    </location>
</feature>
<evidence type="ECO:0000313" key="11">
    <source>
        <dbReference type="Proteomes" id="UP000683360"/>
    </source>
</evidence>
<name>A0A8S3SMV4_MYTED</name>
<proteinExistence type="inferred from homology"/>
<feature type="region of interest" description="Disordered" evidence="8">
    <location>
        <begin position="364"/>
        <end position="448"/>
    </location>
</feature>
<reference evidence="10" key="1">
    <citation type="submission" date="2021-03" db="EMBL/GenBank/DDBJ databases">
        <authorList>
            <person name="Bekaert M."/>
        </authorList>
    </citation>
    <scope>NUCLEOTIDE SEQUENCE</scope>
</reference>
<dbReference type="InterPro" id="IPR036390">
    <property type="entry name" value="WH_DNA-bd_sf"/>
</dbReference>
<feature type="region of interest" description="Disordered" evidence="8">
    <location>
        <begin position="160"/>
        <end position="188"/>
    </location>
</feature>
<comment type="caution">
    <text evidence="10">The sequence shown here is derived from an EMBL/GenBank/DDBJ whole genome shotgun (WGS) entry which is preliminary data.</text>
</comment>
<evidence type="ECO:0000256" key="4">
    <source>
        <dbReference type="ARBA" id="ARBA00023163"/>
    </source>
</evidence>
<accession>A0A8S3SMV4</accession>
<evidence type="ECO:0000256" key="1">
    <source>
        <dbReference type="ARBA" id="ARBA00004123"/>
    </source>
</evidence>
<organism evidence="10 11">
    <name type="scientific">Mytilus edulis</name>
    <name type="common">Blue mussel</name>
    <dbReference type="NCBI Taxonomy" id="6550"/>
    <lineage>
        <taxon>Eukaryota</taxon>
        <taxon>Metazoa</taxon>
        <taxon>Spiralia</taxon>
        <taxon>Lophotrochozoa</taxon>
        <taxon>Mollusca</taxon>
        <taxon>Bivalvia</taxon>
        <taxon>Autobranchia</taxon>
        <taxon>Pteriomorphia</taxon>
        <taxon>Mytilida</taxon>
        <taxon>Mytiloidea</taxon>
        <taxon>Mytilidae</taxon>
        <taxon>Mytilinae</taxon>
        <taxon>Mytilus</taxon>
    </lineage>
</organism>
<evidence type="ECO:0000256" key="7">
    <source>
        <dbReference type="SAM" id="Coils"/>
    </source>
</evidence>
<comment type="subcellular location">
    <subcellularLocation>
        <location evidence="1">Nucleus</location>
    </subcellularLocation>
</comment>
<dbReference type="GO" id="GO:0032968">
    <property type="term" value="P:positive regulation of transcription elongation by RNA polymerase II"/>
    <property type="evidence" value="ECO:0007669"/>
    <property type="project" value="TreeGrafter"/>
</dbReference>
<feature type="coiled-coil region" evidence="7">
    <location>
        <begin position="470"/>
        <end position="500"/>
    </location>
</feature>
<dbReference type="PROSITE" id="PS51980">
    <property type="entry name" value="OCEL"/>
    <property type="match status" value="1"/>
</dbReference>
<comment type="similarity">
    <text evidence="2 6">Belongs to the ELL/occludin family.</text>
</comment>
<dbReference type="GO" id="GO:0042795">
    <property type="term" value="P:snRNA transcription by RNA polymerase II"/>
    <property type="evidence" value="ECO:0007669"/>
    <property type="project" value="TreeGrafter"/>
</dbReference>
<dbReference type="PANTHER" id="PTHR23288">
    <property type="entry name" value="OCCLUDIN AND RNA POLYMERASE II ELONGATION FACTOR ELL"/>
    <property type="match status" value="1"/>
</dbReference>
<dbReference type="AlphaFoldDB" id="A0A8S3SMV4"/>
<dbReference type="SUPFAM" id="SSF46785">
    <property type="entry name" value="Winged helix' DNA-binding domain"/>
    <property type="match status" value="1"/>
</dbReference>
<keyword evidence="5" id="KW-0539">Nucleus</keyword>
<evidence type="ECO:0000313" key="10">
    <source>
        <dbReference type="EMBL" id="CAG2221349.1"/>
    </source>
</evidence>
<dbReference type="Gene3D" id="1.10.10.2670">
    <property type="entry name" value="E3 ubiquitin-protein ligase"/>
    <property type="match status" value="1"/>
</dbReference>
<gene>
    <name evidence="10" type="ORF">MEDL_34847</name>
</gene>
<evidence type="ECO:0000259" key="9">
    <source>
        <dbReference type="PROSITE" id="PS51980"/>
    </source>
</evidence>
<evidence type="ECO:0000256" key="3">
    <source>
        <dbReference type="ARBA" id="ARBA00023015"/>
    </source>
</evidence>
<dbReference type="Pfam" id="PF10390">
    <property type="entry name" value="ELL"/>
    <property type="match status" value="1"/>
</dbReference>
<dbReference type="SUPFAM" id="SSF144292">
    <property type="entry name" value="occludin/ELL-like"/>
    <property type="match status" value="1"/>
</dbReference>
<feature type="compositionally biased region" description="Polar residues" evidence="8">
    <location>
        <begin position="173"/>
        <end position="183"/>
    </location>
</feature>
<dbReference type="EMBL" id="CAJPWZ010001680">
    <property type="protein sequence ID" value="CAG2221349.1"/>
    <property type="molecule type" value="Genomic_DNA"/>
</dbReference>
<dbReference type="GO" id="GO:0006368">
    <property type="term" value="P:transcription elongation by RNA polymerase II"/>
    <property type="evidence" value="ECO:0007669"/>
    <property type="project" value="InterPro"/>
</dbReference>
<dbReference type="InterPro" id="IPR010844">
    <property type="entry name" value="Occludin_ELL"/>
</dbReference>
<evidence type="ECO:0000256" key="6">
    <source>
        <dbReference type="PROSITE-ProRule" id="PRU01324"/>
    </source>
</evidence>
<keyword evidence="3" id="KW-0805">Transcription regulation</keyword>
<evidence type="ECO:0000256" key="2">
    <source>
        <dbReference type="ARBA" id="ARBA00009171"/>
    </source>
</evidence>
<keyword evidence="11" id="KW-1185">Reference proteome</keyword>
<dbReference type="Gene3D" id="6.10.140.340">
    <property type="match status" value="1"/>
</dbReference>
<keyword evidence="7" id="KW-0175">Coiled coil</keyword>
<dbReference type="Pfam" id="PF07303">
    <property type="entry name" value="Occludin_ELL"/>
    <property type="match status" value="1"/>
</dbReference>